<proteinExistence type="predicted"/>
<feature type="region of interest" description="Disordered" evidence="1">
    <location>
        <begin position="293"/>
        <end position="336"/>
    </location>
</feature>
<evidence type="ECO:0000313" key="3">
    <source>
        <dbReference type="Proteomes" id="UP000187455"/>
    </source>
</evidence>
<gene>
    <name evidence="2" type="ORF">AYI68_g2192</name>
</gene>
<dbReference type="Proteomes" id="UP000187455">
    <property type="component" value="Unassembled WGS sequence"/>
</dbReference>
<reference evidence="2 3" key="1">
    <citation type="journal article" date="2016" name="Mol. Biol. Evol.">
        <title>Genome-Wide Survey of Gut Fungi (Harpellales) Reveals the First Horizontally Transferred Ubiquitin Gene from a Mosquito Host.</title>
        <authorList>
            <person name="Wang Y."/>
            <person name="White M.M."/>
            <person name="Kvist S."/>
            <person name="Moncalvo J.M."/>
        </authorList>
    </citation>
    <scope>NUCLEOTIDE SEQUENCE [LARGE SCALE GENOMIC DNA]</scope>
    <source>
        <strain evidence="2 3">ALG-7-W6</strain>
    </source>
</reference>
<dbReference type="OrthoDB" id="5554140at2759"/>
<evidence type="ECO:0000256" key="1">
    <source>
        <dbReference type="SAM" id="MobiDB-lite"/>
    </source>
</evidence>
<protein>
    <submittedName>
        <fullName evidence="2">Uncharacterized protein</fullName>
    </submittedName>
</protein>
<dbReference type="AlphaFoldDB" id="A0A1R0H3A9"/>
<sequence length="417" mass="46489">MAVLLYKHKNALRHELGSTTGSSQLVDTSISGLTSEILFSKGIVGQVFSNVFQKQKTSSTNGVTFLEDMSECLKNLMQFAQILYQEQPLIQESCLLKFDLSLDIQIEFKKVCDIVPRSVAVSSIFSVFKKGQIIIYVNQELENIRRGLNVAINWFNNGMPPILQSTVNADDEFIFFMSSVSGIFNNKSLEFNSISNAKVKQSKFRGDIGNTNSAIDSPNFNEPVSISSTKLAKLFNYNEYFFNLERYKNIVFKFFLETIGYSLISKGDSDNNYIESSNLEGLISPEIDPSPKIGQLLSPSPAPPSKSDNPSNPTPQADNDSPKTFTADPESLDTSSNTAKVELQPKGFDHVGYSPISVPLCLSLIIFVNESVSRLLLFYEAPVDSYIFQISKKSIQQNFCLLMKMIGQRHLKPAFEG</sequence>
<comment type="caution">
    <text evidence="2">The sequence shown here is derived from an EMBL/GenBank/DDBJ whole genome shotgun (WGS) entry which is preliminary data.</text>
</comment>
<accession>A0A1R0H3A9</accession>
<keyword evidence="3" id="KW-1185">Reference proteome</keyword>
<organism evidence="2 3">
    <name type="scientific">Smittium mucronatum</name>
    <dbReference type="NCBI Taxonomy" id="133383"/>
    <lineage>
        <taxon>Eukaryota</taxon>
        <taxon>Fungi</taxon>
        <taxon>Fungi incertae sedis</taxon>
        <taxon>Zoopagomycota</taxon>
        <taxon>Kickxellomycotina</taxon>
        <taxon>Harpellomycetes</taxon>
        <taxon>Harpellales</taxon>
        <taxon>Legeriomycetaceae</taxon>
        <taxon>Smittium</taxon>
    </lineage>
</organism>
<name>A0A1R0H3A9_9FUNG</name>
<dbReference type="EMBL" id="LSSL01000801">
    <property type="protein sequence ID" value="OLY83662.1"/>
    <property type="molecule type" value="Genomic_DNA"/>
</dbReference>
<dbReference type="STRING" id="133383.A0A1R0H3A9"/>
<feature type="compositionally biased region" description="Low complexity" evidence="1">
    <location>
        <begin position="305"/>
        <end position="315"/>
    </location>
</feature>
<evidence type="ECO:0000313" key="2">
    <source>
        <dbReference type="EMBL" id="OLY83662.1"/>
    </source>
</evidence>